<name>A0A820VCM0_9BILA</name>
<comment type="caution">
    <text evidence="1">The sequence shown here is derived from an EMBL/GenBank/DDBJ whole genome shotgun (WGS) entry which is preliminary data.</text>
</comment>
<reference evidence="1" key="1">
    <citation type="submission" date="2021-02" db="EMBL/GenBank/DDBJ databases">
        <authorList>
            <person name="Nowell W R."/>
        </authorList>
    </citation>
    <scope>NUCLEOTIDE SEQUENCE</scope>
</reference>
<dbReference type="AlphaFoldDB" id="A0A820VCM0"/>
<evidence type="ECO:0000313" key="1">
    <source>
        <dbReference type="EMBL" id="CAF4499118.1"/>
    </source>
</evidence>
<evidence type="ECO:0000313" key="2">
    <source>
        <dbReference type="Proteomes" id="UP000663838"/>
    </source>
</evidence>
<dbReference type="EMBL" id="CAJOBS010000113">
    <property type="protein sequence ID" value="CAF4499118.1"/>
    <property type="molecule type" value="Genomic_DNA"/>
</dbReference>
<sequence length="220" mass="25320">MRRLPTLRGFENMPLVSLEEATQPLLSQIPEIEHMVFIIQENRIQPNNGLTIDESSSIALYSMEWSPRKDSFYIVLHGTLRNANREALLPCWHSFLKLFLTALSKLPPTGRRTIYRGVRTVGVLGNGAFFGKSESRTLFAIECDTGEDIRQNSFYQNEDDILLLRGREFEIMSSMGMDNKLTMVQLKEVMPRFSNKLLLHPRVLQQSSRKLLPLPKEQQP</sequence>
<proteinExistence type="predicted"/>
<protein>
    <recommendedName>
        <fullName evidence="3">NAD(+)--protein-arginine ADP-ribosyltransferase</fullName>
    </recommendedName>
</protein>
<organism evidence="1 2">
    <name type="scientific">Rotaria socialis</name>
    <dbReference type="NCBI Taxonomy" id="392032"/>
    <lineage>
        <taxon>Eukaryota</taxon>
        <taxon>Metazoa</taxon>
        <taxon>Spiralia</taxon>
        <taxon>Gnathifera</taxon>
        <taxon>Rotifera</taxon>
        <taxon>Eurotatoria</taxon>
        <taxon>Bdelloidea</taxon>
        <taxon>Philodinida</taxon>
        <taxon>Philodinidae</taxon>
        <taxon>Rotaria</taxon>
    </lineage>
</organism>
<evidence type="ECO:0008006" key="3">
    <source>
        <dbReference type="Google" id="ProtNLM"/>
    </source>
</evidence>
<accession>A0A820VCM0</accession>
<dbReference type="SUPFAM" id="SSF56399">
    <property type="entry name" value="ADP-ribosylation"/>
    <property type="match status" value="1"/>
</dbReference>
<dbReference type="Proteomes" id="UP000663838">
    <property type="component" value="Unassembled WGS sequence"/>
</dbReference>
<dbReference type="Gene3D" id="3.90.176.10">
    <property type="entry name" value="Toxin ADP-ribosyltransferase, Chain A, domain 1"/>
    <property type="match status" value="1"/>
</dbReference>
<gene>
    <name evidence="1" type="ORF">TOA249_LOCUS3280</name>
</gene>